<keyword evidence="3" id="KW-1185">Reference proteome</keyword>
<dbReference type="InterPro" id="IPR010879">
    <property type="entry name" value="DUF1508"/>
</dbReference>
<dbReference type="SUPFAM" id="SSF160113">
    <property type="entry name" value="YegP-like"/>
    <property type="match status" value="1"/>
</dbReference>
<evidence type="ECO:0000313" key="2">
    <source>
        <dbReference type="EMBL" id="MBB3974140.1"/>
    </source>
</evidence>
<sequence length="58" mass="6366">MAKFKIKKSGDNQYYWVFVADNGQTICVTETYTSKQSAKNAIDVVKAKAADAGTDDET</sequence>
<accession>A0A7W6CZU5</accession>
<dbReference type="RefSeq" id="WP_183395976.1">
    <property type="nucleotide sequence ID" value="NZ_JACIDR010000004.1"/>
</dbReference>
<proteinExistence type="predicted"/>
<dbReference type="Gene3D" id="3.30.160.160">
    <property type="entry name" value="YegP-like"/>
    <property type="match status" value="1"/>
</dbReference>
<reference evidence="2 3" key="1">
    <citation type="submission" date="2020-08" db="EMBL/GenBank/DDBJ databases">
        <title>Genomic Encyclopedia of Type Strains, Phase IV (KMG-IV): sequencing the most valuable type-strain genomes for metagenomic binning, comparative biology and taxonomic classification.</title>
        <authorList>
            <person name="Goeker M."/>
        </authorList>
    </citation>
    <scope>NUCLEOTIDE SEQUENCE [LARGE SCALE GENOMIC DNA]</scope>
    <source>
        <strain evidence="2 3">DSM 25481</strain>
    </source>
</reference>
<evidence type="ECO:0000313" key="3">
    <source>
        <dbReference type="Proteomes" id="UP000528964"/>
    </source>
</evidence>
<dbReference type="Pfam" id="PF07411">
    <property type="entry name" value="DUF1508"/>
    <property type="match status" value="1"/>
</dbReference>
<comment type="caution">
    <text evidence="2">The sequence shown here is derived from an EMBL/GenBank/DDBJ whole genome shotgun (WGS) entry which is preliminary data.</text>
</comment>
<name>A0A7W6CZU5_9HYPH</name>
<dbReference type="EMBL" id="JACIDR010000004">
    <property type="protein sequence ID" value="MBB3974140.1"/>
    <property type="molecule type" value="Genomic_DNA"/>
</dbReference>
<gene>
    <name evidence="2" type="ORF">GGR24_002817</name>
</gene>
<dbReference type="Proteomes" id="UP000528964">
    <property type="component" value="Unassembled WGS sequence"/>
</dbReference>
<dbReference type="AlphaFoldDB" id="A0A7W6CZU5"/>
<evidence type="ECO:0000259" key="1">
    <source>
        <dbReference type="Pfam" id="PF07411"/>
    </source>
</evidence>
<dbReference type="InterPro" id="IPR036913">
    <property type="entry name" value="YegP-like_sf"/>
</dbReference>
<feature type="domain" description="DUF1508" evidence="1">
    <location>
        <begin position="11"/>
        <end position="56"/>
    </location>
</feature>
<protein>
    <recommendedName>
        <fullName evidence="1">DUF1508 domain-containing protein</fullName>
    </recommendedName>
</protein>
<organism evidence="2 3">
    <name type="scientific">Hansschlegelia beijingensis</name>
    <dbReference type="NCBI Taxonomy" id="1133344"/>
    <lineage>
        <taxon>Bacteria</taxon>
        <taxon>Pseudomonadati</taxon>
        <taxon>Pseudomonadota</taxon>
        <taxon>Alphaproteobacteria</taxon>
        <taxon>Hyphomicrobiales</taxon>
        <taxon>Methylopilaceae</taxon>
        <taxon>Hansschlegelia</taxon>
    </lineage>
</organism>